<dbReference type="PANTHER" id="PTHR11102:SF160">
    <property type="entry name" value="ERAD-ASSOCIATED E3 UBIQUITIN-PROTEIN LIGASE COMPONENT HRD3"/>
    <property type="match status" value="1"/>
</dbReference>
<dbReference type="SUPFAM" id="SSF81901">
    <property type="entry name" value="HCP-like"/>
    <property type="match status" value="1"/>
</dbReference>
<feature type="domain" description="SH3b" evidence="2">
    <location>
        <begin position="250"/>
        <end position="315"/>
    </location>
</feature>
<dbReference type="Pfam" id="PF08239">
    <property type="entry name" value="SH3_3"/>
    <property type="match status" value="3"/>
</dbReference>
<feature type="compositionally biased region" description="Polar residues" evidence="1">
    <location>
        <begin position="168"/>
        <end position="188"/>
    </location>
</feature>
<organism evidence="3">
    <name type="scientific">marine metagenome</name>
    <dbReference type="NCBI Taxonomy" id="408172"/>
    <lineage>
        <taxon>unclassified sequences</taxon>
        <taxon>metagenomes</taxon>
        <taxon>ecological metagenomes</taxon>
    </lineage>
</organism>
<dbReference type="Gene3D" id="1.25.40.10">
    <property type="entry name" value="Tetratricopeptide repeat domain"/>
    <property type="match status" value="1"/>
</dbReference>
<dbReference type="InterPro" id="IPR006597">
    <property type="entry name" value="Sel1-like"/>
</dbReference>
<feature type="region of interest" description="Disordered" evidence="1">
    <location>
        <begin position="166"/>
        <end position="188"/>
    </location>
</feature>
<gene>
    <name evidence="3" type="ORF">METZ01_LOCUS45863</name>
</gene>
<name>A0A381RPM8_9ZZZZ</name>
<dbReference type="SMART" id="SM00287">
    <property type="entry name" value="SH3b"/>
    <property type="match status" value="4"/>
</dbReference>
<dbReference type="EMBL" id="UINC01002110">
    <property type="protein sequence ID" value="SUZ93009.1"/>
    <property type="molecule type" value="Genomic_DNA"/>
</dbReference>
<evidence type="ECO:0000313" key="3">
    <source>
        <dbReference type="EMBL" id="SUZ93009.1"/>
    </source>
</evidence>
<proteinExistence type="predicted"/>
<dbReference type="Gene3D" id="2.30.30.40">
    <property type="entry name" value="SH3 Domains"/>
    <property type="match status" value="3"/>
</dbReference>
<sequence length="505" mass="55021">MGDNHLTDSVKAYNNQDYQTAVRIWQSYAAKGDVEAQYFLGVAYHKGHGVNKSLTQTIAWFRKAAQGEHSTAMFNLGYAYWTGIGVRQNLGRAVDWWKKSANKDEAAAQYSLARCYLLGKGTGHDLRKAYHWMNKAAAQKYPNADKGILMIQQEVKRSGLTLAELSKDTTAQDSTPRNPTDPTTESTFGAATVGTRGAVVRLSKPTSNAITKLSSGTPIKVISTRDKWSQVHIPVDINVWVFGTLISQNGDTARIVGEGVRARTRPSTQGGSSVIGNFEKGEYVRVLSTSGDWVRVTAPRTMRAWILSSQLEIHPSVTDQWLSQWQSAAARPDSGETAENTAIDISPSSASGQTSALFRAALITQANARVLSRPDTGGAVIALLDSNTPIKIIGSKGNWKMIQSPNGLDVWVWGKFVDERGATATINRNRVRIRSRPSTAETSDVLGALDSGTKVTVVGHKGDWARLRIFGAVSGWIDSSQVMILPTVSDDWRARWASAQALATR</sequence>
<dbReference type="PROSITE" id="PS51781">
    <property type="entry name" value="SH3B"/>
    <property type="match status" value="2"/>
</dbReference>
<dbReference type="SMART" id="SM00671">
    <property type="entry name" value="SEL1"/>
    <property type="match status" value="3"/>
</dbReference>
<dbReference type="Pfam" id="PF08238">
    <property type="entry name" value="Sel1"/>
    <property type="match status" value="3"/>
</dbReference>
<feature type="region of interest" description="Disordered" evidence="1">
    <location>
        <begin position="328"/>
        <end position="347"/>
    </location>
</feature>
<reference evidence="3" key="1">
    <citation type="submission" date="2018-05" db="EMBL/GenBank/DDBJ databases">
        <authorList>
            <person name="Lanie J.A."/>
            <person name="Ng W.-L."/>
            <person name="Kazmierczak K.M."/>
            <person name="Andrzejewski T.M."/>
            <person name="Davidsen T.M."/>
            <person name="Wayne K.J."/>
            <person name="Tettelin H."/>
            <person name="Glass J.I."/>
            <person name="Rusch D."/>
            <person name="Podicherti R."/>
            <person name="Tsui H.-C.T."/>
            <person name="Winkler M.E."/>
        </authorList>
    </citation>
    <scope>NUCLEOTIDE SEQUENCE</scope>
</reference>
<evidence type="ECO:0000259" key="2">
    <source>
        <dbReference type="PROSITE" id="PS51781"/>
    </source>
</evidence>
<evidence type="ECO:0000256" key="1">
    <source>
        <dbReference type="SAM" id="MobiDB-lite"/>
    </source>
</evidence>
<accession>A0A381RPM8</accession>
<dbReference type="AlphaFoldDB" id="A0A381RPM8"/>
<dbReference type="PANTHER" id="PTHR11102">
    <property type="entry name" value="SEL-1-LIKE PROTEIN"/>
    <property type="match status" value="1"/>
</dbReference>
<dbReference type="InterPro" id="IPR003646">
    <property type="entry name" value="SH3-like_bac-type"/>
</dbReference>
<feature type="domain" description="SH3b" evidence="2">
    <location>
        <begin position="421"/>
        <end position="486"/>
    </location>
</feature>
<dbReference type="InterPro" id="IPR050767">
    <property type="entry name" value="Sel1_AlgK"/>
</dbReference>
<protein>
    <recommendedName>
        <fullName evidence="2">SH3b domain-containing protein</fullName>
    </recommendedName>
</protein>
<dbReference type="InterPro" id="IPR011990">
    <property type="entry name" value="TPR-like_helical_dom_sf"/>
</dbReference>